<dbReference type="Gene3D" id="3.90.180.10">
    <property type="entry name" value="Medium-chain alcohol dehydrogenases, catalytic domain"/>
    <property type="match status" value="1"/>
</dbReference>
<dbReference type="InterPro" id="IPR011032">
    <property type="entry name" value="GroES-like_sf"/>
</dbReference>
<evidence type="ECO:0000313" key="5">
    <source>
        <dbReference type="EMBL" id="KAF2277950.1"/>
    </source>
</evidence>
<comment type="subunit">
    <text evidence="2">Monomer.</text>
</comment>
<sequence>MKSIQILSKGHAQVVTDAPLPSLPPSDYILVKVIAVALNPTDWKHIERVDSKATVGCDFAGIVEEVGPNPSKSFQKGDRVAGFVHGSHTLRPDNGAFAEYVYAKPGLVLKIPDSMSFEEAAGLGVAVNTVGQGMYQEMKLPWPDKPLKEKKQILIYGGSSGMGAVGIQFAKLSGFEVLTTCSPRNFDYVKSLGADHVFDAYDPDVGKKIREFTNNKLYYVWDCVGENGSIEQSGDALATEAPPGQEVRYGNILNPEAKQRDGVICTWSVGYSALGEEWAIGWKGGRETVPGKPEHYEWSSKWVDFVEQLLKDGKFKPHRQDVRGGGLNGVLDGLKEMKEGKVSGHKLVYRIAEP</sequence>
<dbReference type="InterPro" id="IPR020843">
    <property type="entry name" value="ER"/>
</dbReference>
<evidence type="ECO:0000256" key="3">
    <source>
        <dbReference type="ARBA" id="ARBA00023002"/>
    </source>
</evidence>
<evidence type="ECO:0000256" key="2">
    <source>
        <dbReference type="ARBA" id="ARBA00011245"/>
    </source>
</evidence>
<dbReference type="SUPFAM" id="SSF51735">
    <property type="entry name" value="NAD(P)-binding Rossmann-fold domains"/>
    <property type="match status" value="1"/>
</dbReference>
<dbReference type="OrthoDB" id="48317at2759"/>
<dbReference type="SUPFAM" id="SSF50129">
    <property type="entry name" value="GroES-like"/>
    <property type="match status" value="1"/>
</dbReference>
<dbReference type="SMART" id="SM00829">
    <property type="entry name" value="PKS_ER"/>
    <property type="match status" value="1"/>
</dbReference>
<dbReference type="CDD" id="cd08249">
    <property type="entry name" value="enoyl_reductase_like"/>
    <property type="match status" value="1"/>
</dbReference>
<dbReference type="PANTHER" id="PTHR45348">
    <property type="entry name" value="HYPOTHETICAL OXIDOREDUCTASE (EUROFUNG)"/>
    <property type="match status" value="1"/>
</dbReference>
<dbReference type="AlphaFoldDB" id="A0A6A6JMS3"/>
<gene>
    <name evidence="5" type="ORF">EI97DRAFT_395602</name>
</gene>
<dbReference type="Pfam" id="PF00107">
    <property type="entry name" value="ADH_zinc_N"/>
    <property type="match status" value="1"/>
</dbReference>
<dbReference type="InterPro" id="IPR047122">
    <property type="entry name" value="Trans-enoyl_RdTase-like"/>
</dbReference>
<organism evidence="5 6">
    <name type="scientific">Westerdykella ornata</name>
    <dbReference type="NCBI Taxonomy" id="318751"/>
    <lineage>
        <taxon>Eukaryota</taxon>
        <taxon>Fungi</taxon>
        <taxon>Dikarya</taxon>
        <taxon>Ascomycota</taxon>
        <taxon>Pezizomycotina</taxon>
        <taxon>Dothideomycetes</taxon>
        <taxon>Pleosporomycetidae</taxon>
        <taxon>Pleosporales</taxon>
        <taxon>Sporormiaceae</taxon>
        <taxon>Westerdykella</taxon>
    </lineage>
</organism>
<dbReference type="GO" id="GO:0016651">
    <property type="term" value="F:oxidoreductase activity, acting on NAD(P)H"/>
    <property type="evidence" value="ECO:0007669"/>
    <property type="project" value="InterPro"/>
</dbReference>
<reference evidence="5" key="1">
    <citation type="journal article" date="2020" name="Stud. Mycol.">
        <title>101 Dothideomycetes genomes: a test case for predicting lifestyles and emergence of pathogens.</title>
        <authorList>
            <person name="Haridas S."/>
            <person name="Albert R."/>
            <person name="Binder M."/>
            <person name="Bloem J."/>
            <person name="Labutti K."/>
            <person name="Salamov A."/>
            <person name="Andreopoulos B."/>
            <person name="Baker S."/>
            <person name="Barry K."/>
            <person name="Bills G."/>
            <person name="Bluhm B."/>
            <person name="Cannon C."/>
            <person name="Castanera R."/>
            <person name="Culley D."/>
            <person name="Daum C."/>
            <person name="Ezra D."/>
            <person name="Gonzalez J."/>
            <person name="Henrissat B."/>
            <person name="Kuo A."/>
            <person name="Liang C."/>
            <person name="Lipzen A."/>
            <person name="Lutzoni F."/>
            <person name="Magnuson J."/>
            <person name="Mondo S."/>
            <person name="Nolan M."/>
            <person name="Ohm R."/>
            <person name="Pangilinan J."/>
            <person name="Park H.-J."/>
            <person name="Ramirez L."/>
            <person name="Alfaro M."/>
            <person name="Sun H."/>
            <person name="Tritt A."/>
            <person name="Yoshinaga Y."/>
            <person name="Zwiers L.-H."/>
            <person name="Turgeon B."/>
            <person name="Goodwin S."/>
            <person name="Spatafora J."/>
            <person name="Crous P."/>
            <person name="Grigoriev I."/>
        </authorList>
    </citation>
    <scope>NUCLEOTIDE SEQUENCE</scope>
    <source>
        <strain evidence="5">CBS 379.55</strain>
    </source>
</reference>
<protein>
    <submittedName>
        <fullName evidence="5">Oxidoreductase</fullName>
    </submittedName>
</protein>
<dbReference type="Pfam" id="PF08240">
    <property type="entry name" value="ADH_N"/>
    <property type="match status" value="1"/>
</dbReference>
<keyword evidence="3" id="KW-0560">Oxidoreductase</keyword>
<dbReference type="RefSeq" id="XP_033655489.1">
    <property type="nucleotide sequence ID" value="XM_033796322.1"/>
</dbReference>
<dbReference type="GeneID" id="54549497"/>
<name>A0A6A6JMS3_WESOR</name>
<comment type="similarity">
    <text evidence="1">Belongs to the zinc-containing alcohol dehydrogenase family.</text>
</comment>
<dbReference type="PANTHER" id="PTHR45348:SF2">
    <property type="entry name" value="ZINC-TYPE ALCOHOL DEHYDROGENASE-LIKE PROTEIN C2E1P3.01"/>
    <property type="match status" value="1"/>
</dbReference>
<dbReference type="InterPro" id="IPR013149">
    <property type="entry name" value="ADH-like_C"/>
</dbReference>
<dbReference type="InterPro" id="IPR036291">
    <property type="entry name" value="NAD(P)-bd_dom_sf"/>
</dbReference>
<proteinExistence type="inferred from homology"/>
<dbReference type="InterPro" id="IPR013154">
    <property type="entry name" value="ADH-like_N"/>
</dbReference>
<dbReference type="Gene3D" id="3.40.50.720">
    <property type="entry name" value="NAD(P)-binding Rossmann-like Domain"/>
    <property type="match status" value="1"/>
</dbReference>
<feature type="domain" description="Enoyl reductase (ER)" evidence="4">
    <location>
        <begin position="5"/>
        <end position="348"/>
    </location>
</feature>
<evidence type="ECO:0000313" key="6">
    <source>
        <dbReference type="Proteomes" id="UP000800097"/>
    </source>
</evidence>
<evidence type="ECO:0000259" key="4">
    <source>
        <dbReference type="SMART" id="SM00829"/>
    </source>
</evidence>
<accession>A0A6A6JMS3</accession>
<keyword evidence="6" id="KW-1185">Reference proteome</keyword>
<evidence type="ECO:0000256" key="1">
    <source>
        <dbReference type="ARBA" id="ARBA00008072"/>
    </source>
</evidence>
<dbReference type="EMBL" id="ML986489">
    <property type="protein sequence ID" value="KAF2277950.1"/>
    <property type="molecule type" value="Genomic_DNA"/>
</dbReference>
<dbReference type="Proteomes" id="UP000800097">
    <property type="component" value="Unassembled WGS sequence"/>
</dbReference>